<dbReference type="Pfam" id="PF13614">
    <property type="entry name" value="AAA_31"/>
    <property type="match status" value="1"/>
</dbReference>
<dbReference type="RefSeq" id="WP_152230174.1">
    <property type="nucleotide sequence ID" value="NZ_BAAAOT010000004.1"/>
</dbReference>
<evidence type="ECO:0000259" key="1">
    <source>
        <dbReference type="Pfam" id="PF13614"/>
    </source>
</evidence>
<dbReference type="InterPro" id="IPR011006">
    <property type="entry name" value="CheY-like_superfamily"/>
</dbReference>
<proteinExistence type="predicted"/>
<dbReference type="AlphaFoldDB" id="A0A7J9USS3"/>
<dbReference type="Gene3D" id="3.40.50.2300">
    <property type="match status" value="1"/>
</dbReference>
<feature type="domain" description="AAA" evidence="1">
    <location>
        <begin position="139"/>
        <end position="291"/>
    </location>
</feature>
<comment type="caution">
    <text evidence="2">The sequence shown here is derived from an EMBL/GenBank/DDBJ whole genome shotgun (WGS) entry which is preliminary data.</text>
</comment>
<reference evidence="2 3" key="1">
    <citation type="submission" date="2019-10" db="EMBL/GenBank/DDBJ databases">
        <title>Georgenia wutianyii sp. nov. and Georgenia yuyongxinii sp. nov. isolated from plateau pika (Ochotona curzoniae) in the Qinghai-Tibet plateau of China.</title>
        <authorList>
            <person name="Tian Z."/>
        </authorList>
    </citation>
    <scope>NUCLEOTIDE SEQUENCE [LARGE SCALE GENOMIC DNA]</scope>
    <source>
        <strain evidence="2 3">JCM 15130</strain>
    </source>
</reference>
<dbReference type="GO" id="GO:0005829">
    <property type="term" value="C:cytosol"/>
    <property type="evidence" value="ECO:0007669"/>
    <property type="project" value="TreeGrafter"/>
</dbReference>
<dbReference type="SUPFAM" id="SSF52540">
    <property type="entry name" value="P-loop containing nucleoside triphosphate hydrolases"/>
    <property type="match status" value="1"/>
</dbReference>
<dbReference type="InterPro" id="IPR027417">
    <property type="entry name" value="P-loop_NTPase"/>
</dbReference>
<dbReference type="PANTHER" id="PTHR43384">
    <property type="entry name" value="SEPTUM SITE-DETERMINING PROTEIN MIND HOMOLOG, CHLOROPLASTIC-RELATED"/>
    <property type="match status" value="1"/>
</dbReference>
<dbReference type="Proteomes" id="UP000429644">
    <property type="component" value="Unassembled WGS sequence"/>
</dbReference>
<dbReference type="GO" id="GO:0016887">
    <property type="term" value="F:ATP hydrolysis activity"/>
    <property type="evidence" value="ECO:0007669"/>
    <property type="project" value="TreeGrafter"/>
</dbReference>
<dbReference type="Gene3D" id="3.40.50.300">
    <property type="entry name" value="P-loop containing nucleotide triphosphate hydrolases"/>
    <property type="match status" value="1"/>
</dbReference>
<accession>A0A7J9USS3</accession>
<dbReference type="PANTHER" id="PTHR43384:SF13">
    <property type="entry name" value="SLR0110 PROTEIN"/>
    <property type="match status" value="1"/>
</dbReference>
<protein>
    <submittedName>
        <fullName evidence="2">AAA family ATPase</fullName>
    </submittedName>
</protein>
<name>A0A7J9USS3_9MICO</name>
<organism evidence="2 3">
    <name type="scientific">Georgenia ruanii</name>
    <dbReference type="NCBI Taxonomy" id="348442"/>
    <lineage>
        <taxon>Bacteria</taxon>
        <taxon>Bacillati</taxon>
        <taxon>Actinomycetota</taxon>
        <taxon>Actinomycetes</taxon>
        <taxon>Micrococcales</taxon>
        <taxon>Bogoriellaceae</taxon>
        <taxon>Georgenia</taxon>
    </lineage>
</organism>
<dbReference type="InterPro" id="IPR050625">
    <property type="entry name" value="ParA/MinD_ATPase"/>
</dbReference>
<evidence type="ECO:0000313" key="3">
    <source>
        <dbReference type="Proteomes" id="UP000429644"/>
    </source>
</evidence>
<dbReference type="InterPro" id="IPR025669">
    <property type="entry name" value="AAA_dom"/>
</dbReference>
<dbReference type="GO" id="GO:0051782">
    <property type="term" value="P:negative regulation of cell division"/>
    <property type="evidence" value="ECO:0007669"/>
    <property type="project" value="TreeGrafter"/>
</dbReference>
<sequence length="399" mass="41083">MSHVVLATASPELTATVAAATAGAYVALPQLPATPGEVLAVAGGLPEVVVLDARTAPDQVLDVAAGLTAISPGIGVVLVSDCPAEVGLAAMRAGVRDILTPAADAAEMRDALTRAAQLARPQTPTTGLPLTPDAGPAGKVITVVSPKGGVGKTTVATNLAVGLTRTVPHSTVLVDLDLQFGDVASALNLDPEYSLADAVHNPARRDTMVLKTFLTLHETGLYVLCAPESPAAADGISGDDVGRLLQALASQFQYVVVDTAPGLNEHTLAALDQTTDPVLLTSMDVPGVRGLRKELDTLTDLGMFPEGRFVLLNFEDPAGGLSIADVEATIARDVDLTLPRCPAVPASVNQGIPLLQLGGKKNPMTRQLGRLVERFAGVPTLVARPGRRRGRHRGVKVGA</sequence>
<dbReference type="GO" id="GO:0009898">
    <property type="term" value="C:cytoplasmic side of plasma membrane"/>
    <property type="evidence" value="ECO:0007669"/>
    <property type="project" value="TreeGrafter"/>
</dbReference>
<evidence type="ECO:0000313" key="2">
    <source>
        <dbReference type="EMBL" id="MPV87572.1"/>
    </source>
</evidence>
<dbReference type="OrthoDB" id="3448281at2"/>
<dbReference type="GO" id="GO:0005524">
    <property type="term" value="F:ATP binding"/>
    <property type="evidence" value="ECO:0007669"/>
    <property type="project" value="TreeGrafter"/>
</dbReference>
<dbReference type="SUPFAM" id="SSF52172">
    <property type="entry name" value="CheY-like"/>
    <property type="match status" value="1"/>
</dbReference>
<keyword evidence="3" id="KW-1185">Reference proteome</keyword>
<gene>
    <name evidence="2" type="ORF">GB882_02740</name>
</gene>
<dbReference type="EMBL" id="WHPD01000599">
    <property type="protein sequence ID" value="MPV87572.1"/>
    <property type="molecule type" value="Genomic_DNA"/>
</dbReference>